<protein>
    <submittedName>
        <fullName evidence="2">(diamondback moth) hypothetical protein</fullName>
    </submittedName>
</protein>
<keyword evidence="3" id="KW-1185">Reference proteome</keyword>
<name>A0A8S4G1S2_PLUXY</name>
<evidence type="ECO:0000313" key="3">
    <source>
        <dbReference type="Proteomes" id="UP000653454"/>
    </source>
</evidence>
<feature type="region of interest" description="Disordered" evidence="1">
    <location>
        <begin position="35"/>
        <end position="59"/>
    </location>
</feature>
<gene>
    <name evidence="2" type="ORF">PLXY2_LOCUS11229</name>
</gene>
<feature type="compositionally biased region" description="Gly residues" evidence="1">
    <location>
        <begin position="189"/>
        <end position="198"/>
    </location>
</feature>
<evidence type="ECO:0000313" key="2">
    <source>
        <dbReference type="EMBL" id="CAG9132998.1"/>
    </source>
</evidence>
<dbReference type="EMBL" id="CAJHNJ030000055">
    <property type="protein sequence ID" value="CAG9132998.1"/>
    <property type="molecule type" value="Genomic_DNA"/>
</dbReference>
<dbReference type="Proteomes" id="UP000653454">
    <property type="component" value="Unassembled WGS sequence"/>
</dbReference>
<evidence type="ECO:0000256" key="1">
    <source>
        <dbReference type="SAM" id="MobiDB-lite"/>
    </source>
</evidence>
<sequence length="212" mass="22512">MLRSLNTPSPAYRMCSRLRPPWPGDLPRVMARTARATSPALNSSRSAPPPPPSDSDSALLQLNVGPSKAQLAVQKSTRSICLQATQELTSLQVLECEVNVRVDPPVLLDCEAPSEPGTWREVMAECRVDLVPFTITFCVHQPGSKFASCSYHGLRAAAVKEAHARELARSVLPGVRRPSDAVQLPRSPRGGGEGGSRAGAGEVRAAGGEAAQ</sequence>
<feature type="compositionally biased region" description="Low complexity" evidence="1">
    <location>
        <begin position="199"/>
        <end position="212"/>
    </location>
</feature>
<reference evidence="2" key="1">
    <citation type="submission" date="2020-11" db="EMBL/GenBank/DDBJ databases">
        <authorList>
            <person name="Whiteford S."/>
        </authorList>
    </citation>
    <scope>NUCLEOTIDE SEQUENCE</scope>
</reference>
<accession>A0A8S4G1S2</accession>
<dbReference type="AlphaFoldDB" id="A0A8S4G1S2"/>
<organism evidence="2 3">
    <name type="scientific">Plutella xylostella</name>
    <name type="common">Diamondback moth</name>
    <name type="synonym">Plutella maculipennis</name>
    <dbReference type="NCBI Taxonomy" id="51655"/>
    <lineage>
        <taxon>Eukaryota</taxon>
        <taxon>Metazoa</taxon>
        <taxon>Ecdysozoa</taxon>
        <taxon>Arthropoda</taxon>
        <taxon>Hexapoda</taxon>
        <taxon>Insecta</taxon>
        <taxon>Pterygota</taxon>
        <taxon>Neoptera</taxon>
        <taxon>Endopterygota</taxon>
        <taxon>Lepidoptera</taxon>
        <taxon>Glossata</taxon>
        <taxon>Ditrysia</taxon>
        <taxon>Yponomeutoidea</taxon>
        <taxon>Plutellidae</taxon>
        <taxon>Plutella</taxon>
    </lineage>
</organism>
<comment type="caution">
    <text evidence="2">The sequence shown here is derived from an EMBL/GenBank/DDBJ whole genome shotgun (WGS) entry which is preliminary data.</text>
</comment>
<feature type="region of interest" description="Disordered" evidence="1">
    <location>
        <begin position="174"/>
        <end position="212"/>
    </location>
</feature>
<proteinExistence type="predicted"/>